<feature type="region of interest" description="Disordered" evidence="1">
    <location>
        <begin position="1"/>
        <end position="77"/>
    </location>
</feature>
<accession>A0A4U6VUP3</accession>
<reference evidence="2" key="1">
    <citation type="submission" date="2019-03" db="EMBL/GenBank/DDBJ databases">
        <title>WGS assembly of Setaria viridis.</title>
        <authorList>
            <person name="Huang P."/>
            <person name="Jenkins J."/>
            <person name="Grimwood J."/>
            <person name="Barry K."/>
            <person name="Healey A."/>
            <person name="Mamidi S."/>
            <person name="Sreedasyam A."/>
            <person name="Shu S."/>
            <person name="Feldman M."/>
            <person name="Wu J."/>
            <person name="Yu Y."/>
            <person name="Chen C."/>
            <person name="Johnson J."/>
            <person name="Rokhsar D."/>
            <person name="Baxter I."/>
            <person name="Schmutz J."/>
            <person name="Brutnell T."/>
            <person name="Kellogg E."/>
        </authorList>
    </citation>
    <scope>NUCLEOTIDE SEQUENCE [LARGE SCALE GENOMIC DNA]</scope>
</reference>
<dbReference type="Gramene" id="TKW32745">
    <property type="protein sequence ID" value="TKW32745"/>
    <property type="gene ID" value="SEVIR_2G188200v2"/>
</dbReference>
<proteinExistence type="predicted"/>
<evidence type="ECO:0000313" key="2">
    <source>
        <dbReference type="EMBL" id="TKW32745.1"/>
    </source>
</evidence>
<organism evidence="2 3">
    <name type="scientific">Setaria viridis</name>
    <name type="common">Green bristlegrass</name>
    <name type="synonym">Setaria italica subsp. viridis</name>
    <dbReference type="NCBI Taxonomy" id="4556"/>
    <lineage>
        <taxon>Eukaryota</taxon>
        <taxon>Viridiplantae</taxon>
        <taxon>Streptophyta</taxon>
        <taxon>Embryophyta</taxon>
        <taxon>Tracheophyta</taxon>
        <taxon>Spermatophyta</taxon>
        <taxon>Magnoliopsida</taxon>
        <taxon>Liliopsida</taxon>
        <taxon>Poales</taxon>
        <taxon>Poaceae</taxon>
        <taxon>PACMAD clade</taxon>
        <taxon>Panicoideae</taxon>
        <taxon>Panicodae</taxon>
        <taxon>Paniceae</taxon>
        <taxon>Cenchrinae</taxon>
        <taxon>Setaria</taxon>
    </lineage>
</organism>
<dbReference type="Proteomes" id="UP000298652">
    <property type="component" value="Chromosome 2"/>
</dbReference>
<name>A0A4U6VUP3_SETVI</name>
<gene>
    <name evidence="2" type="ORF">SEVIR_2G188200v2</name>
</gene>
<dbReference type="EMBL" id="CM016553">
    <property type="protein sequence ID" value="TKW32745.1"/>
    <property type="molecule type" value="Genomic_DNA"/>
</dbReference>
<keyword evidence="3" id="KW-1185">Reference proteome</keyword>
<evidence type="ECO:0000313" key="3">
    <source>
        <dbReference type="Proteomes" id="UP000298652"/>
    </source>
</evidence>
<evidence type="ECO:0000256" key="1">
    <source>
        <dbReference type="SAM" id="MobiDB-lite"/>
    </source>
</evidence>
<sequence>MAPASPQRVRGEGSGYRLARKKRRRQCTPTLPTRTESPPPSQRAKRKKPRDGKGARAAVSGSDLAEHASSGPREDASGRKVFEPFIKMKPSLVDAYEEMKIKYHEKRARQLKLVTLHRHVSRSCLVKQELVSTRDAATKTVLKAAKVVMGLSSYVDGRLLTRATGFLIDWNDESKVGTLLTSAHLIRPKLSPSEDEWIGADEYIPEAEVVDDVNEDIEEAADATYGATETTFDT</sequence>
<dbReference type="AlphaFoldDB" id="A0A4U6VUP3"/>
<feature type="compositionally biased region" description="Polar residues" evidence="1">
    <location>
        <begin position="27"/>
        <end position="36"/>
    </location>
</feature>
<protein>
    <submittedName>
        <fullName evidence="2">Uncharacterized protein</fullName>
    </submittedName>
</protein>